<reference evidence="2 3" key="1">
    <citation type="submission" date="2024-06" db="EMBL/GenBank/DDBJ databases">
        <title>Genomic Encyclopedia of Type Strains, Phase IV (KMG-IV): sequencing the most valuable type-strain genomes for metagenomic binning, comparative biology and taxonomic classification.</title>
        <authorList>
            <person name="Goeker M."/>
        </authorList>
    </citation>
    <scope>NUCLEOTIDE SEQUENCE [LARGE SCALE GENOMIC DNA]</scope>
    <source>
        <strain evidence="2 3">DSM 29388</strain>
    </source>
</reference>
<proteinExistence type="predicted"/>
<feature type="domain" description="Calcineurin-like phosphoesterase" evidence="1">
    <location>
        <begin position="39"/>
        <end position="232"/>
    </location>
</feature>
<evidence type="ECO:0000259" key="1">
    <source>
        <dbReference type="Pfam" id="PF00149"/>
    </source>
</evidence>
<dbReference type="Gene3D" id="3.60.21.10">
    <property type="match status" value="1"/>
</dbReference>
<dbReference type="Pfam" id="PF00149">
    <property type="entry name" value="Metallophos"/>
    <property type="match status" value="1"/>
</dbReference>
<dbReference type="EMBL" id="JBEPMO010000015">
    <property type="protein sequence ID" value="MET3732616.1"/>
    <property type="molecule type" value="Genomic_DNA"/>
</dbReference>
<dbReference type="RefSeq" id="WP_354510009.1">
    <property type="nucleotide sequence ID" value="NZ_JBEPMO010000015.1"/>
</dbReference>
<name>A0ABV2LVY2_9FLAO</name>
<protein>
    <recommendedName>
        <fullName evidence="1">Calcineurin-like phosphoesterase domain-containing protein</fullName>
    </recommendedName>
</protein>
<sequence length="1222" mass="141145">MILGFSAFIVSCSTYSPQYGKGISTPIDPKETDVKLVHRFYLIGDAGNAEEPDAQQTLSFFEEKLRQAPENSTLLFLGDNVYPKGIPDSSDLAKRTLAIQKLTYQIDLAKKFPGKRIFISGNHDWYSGFEGLKEQSEIVNTELGDTKAFLPRKSCGLERFKINSDVILLAIDSQWYLENWDHYPTINADCDIKTREEYWDEFKSELDKYQNETVMIAIHHPVVSNSSHGGHLNSWDQQIYPVGKIPLPIIGSVFNLIRKTVGIPQDLHSKPYRELANRIKTELADRENVLILSGHEHNLQYIEEGTIKQIISGAASKTDPVRTIRSNDFSFGGNGYAILDLFEDKSAQLSFYGNQNNKEEILYRQFIQNPEKEFDFNFEEIDYSQPKIGSIYTKEMTDKSGFYDFLFGRKYRDFYQMEIEVPQLNLAETFGGLKAIRAGGGMQSNSLRLTNPDGKEYVIRSLKKNTTRFLQTLYPEEYVEDRFQETGATKFLYDHYTSSNPFYPFIVADLSETLGIPHSDPKLVYVPKQEAIGKYNSNYGDEFYMFEERPMTKNSQEENFGKADDIISSLDLIKQLHKDEENVVDEKAFIRARIFDMLLGDWDRHQDQWRWAEHQIDGKNIYRPIPRDRDQVFARYDGVLLKILLNIPAIRHFQHFDEEPTSLKWLNKSGNPLDVAFIRSATEEDWLAEAKFIQENLTDEAIDAAFAQLPKPAQNELTQEIIEDLKIRRGKLQEWTKERYAFLQRKIVLTGTNKKEKFLINRMPNGQTEIKIIRNKKAGEELVFERIYSSEQTKEIWIYGLDNDDIFEVGGKGDKEIKIRLIGGQNHDEYYIENGKNLVIYDYKSKKNTIENKGGARVKLTDVYHLNTYDFYKPKYNSFFAYPGIGYNPDDGVKLGANLTYEINGFNRDPFSHKHQLSGMYYFETSGYEFGYEGEFVNLFQNWNFLLNARITSPTFSLNYFGFGNETENWDDEFGMNYNRVKIQEFSFSPSVIRRGVYGTEISTGIEFQTNKVDDTENRFVLFSDELPENLFEQKFFGSAFAKFAYENYNHKAFPTLGFTFSAKATYTMNLEETERDFWNIDGHIGLTHQLLPSGKLVLSTLFNANWILGENFEFYQGATLGGDDGLRGFRNQRFLGHTSYYQSTDLRLLLGQGKSLIPMKYGILGGFDFGRVWHKGDDSNRWHQSFGGGIWLNAAEMTNLNLSLFHSEEGNRFSFGVGFNF</sequence>
<dbReference type="SUPFAM" id="SSF56300">
    <property type="entry name" value="Metallo-dependent phosphatases"/>
    <property type="match status" value="1"/>
</dbReference>
<dbReference type="InterPro" id="IPR029052">
    <property type="entry name" value="Metallo-depent_PP-like"/>
</dbReference>
<dbReference type="InterPro" id="IPR004843">
    <property type="entry name" value="Calcineurin-like_PHP"/>
</dbReference>
<evidence type="ECO:0000313" key="3">
    <source>
        <dbReference type="Proteomes" id="UP001549146"/>
    </source>
</evidence>
<keyword evidence="3" id="KW-1185">Reference proteome</keyword>
<accession>A0ABV2LVY2</accession>
<dbReference type="Proteomes" id="UP001549146">
    <property type="component" value="Unassembled WGS sequence"/>
</dbReference>
<evidence type="ECO:0000313" key="2">
    <source>
        <dbReference type="EMBL" id="MET3732616.1"/>
    </source>
</evidence>
<gene>
    <name evidence="2" type="ORF">ABID46_002206</name>
</gene>
<organism evidence="2 3">
    <name type="scientific">Moheibacter stercoris</name>
    <dbReference type="NCBI Taxonomy" id="1628251"/>
    <lineage>
        <taxon>Bacteria</taxon>
        <taxon>Pseudomonadati</taxon>
        <taxon>Bacteroidota</taxon>
        <taxon>Flavobacteriia</taxon>
        <taxon>Flavobacteriales</taxon>
        <taxon>Weeksellaceae</taxon>
        <taxon>Moheibacter</taxon>
    </lineage>
</organism>
<comment type="caution">
    <text evidence="2">The sequence shown here is derived from an EMBL/GenBank/DDBJ whole genome shotgun (WGS) entry which is preliminary data.</text>
</comment>